<keyword evidence="3 7" id="KW-0812">Transmembrane</keyword>
<evidence type="ECO:0000256" key="5">
    <source>
        <dbReference type="ARBA" id="ARBA00022989"/>
    </source>
</evidence>
<dbReference type="AlphaFoldDB" id="A0AAD9T4T7"/>
<dbReference type="PANTHER" id="PTHR23033:SF40">
    <property type="entry name" value="APPLE DOMAIN-CONTAINING PROTEIN"/>
    <property type="match status" value="1"/>
</dbReference>
<evidence type="ECO:0000256" key="3">
    <source>
        <dbReference type="ARBA" id="ARBA00022692"/>
    </source>
</evidence>
<evidence type="ECO:0000256" key="2">
    <source>
        <dbReference type="ARBA" id="ARBA00006462"/>
    </source>
</evidence>
<comment type="subcellular location">
    <subcellularLocation>
        <location evidence="1">Membrane</location>
        <topology evidence="1">Single-pass type II membrane protein</topology>
    </subcellularLocation>
</comment>
<reference evidence="8" key="1">
    <citation type="submission" date="2023-06" db="EMBL/GenBank/DDBJ databases">
        <title>Draft genome of Marssonina rosae.</title>
        <authorList>
            <person name="Cheng Q."/>
        </authorList>
    </citation>
    <scope>NUCLEOTIDE SEQUENCE</scope>
    <source>
        <strain evidence="8">R4</strain>
    </source>
</reference>
<proteinExistence type="inferred from homology"/>
<keyword evidence="6 7" id="KW-0472">Membrane</keyword>
<dbReference type="EMBL" id="JAUBYV010000001">
    <property type="protein sequence ID" value="KAK2629556.1"/>
    <property type="molecule type" value="Genomic_DNA"/>
</dbReference>
<keyword evidence="4" id="KW-0735">Signal-anchor</keyword>
<evidence type="ECO:0000256" key="7">
    <source>
        <dbReference type="SAM" id="Phobius"/>
    </source>
</evidence>
<evidence type="ECO:0000256" key="6">
    <source>
        <dbReference type="ARBA" id="ARBA00023136"/>
    </source>
</evidence>
<comment type="similarity">
    <text evidence="2">Belongs to the glycosyltransferase 31 family. Beta3-Gal-T subfamily.</text>
</comment>
<organism evidence="8 9">
    <name type="scientific">Diplocarpon rosae</name>
    <dbReference type="NCBI Taxonomy" id="946125"/>
    <lineage>
        <taxon>Eukaryota</taxon>
        <taxon>Fungi</taxon>
        <taxon>Dikarya</taxon>
        <taxon>Ascomycota</taxon>
        <taxon>Pezizomycotina</taxon>
        <taxon>Leotiomycetes</taxon>
        <taxon>Helotiales</taxon>
        <taxon>Drepanopezizaceae</taxon>
        <taxon>Diplocarpon</taxon>
    </lineage>
</organism>
<accession>A0AAD9T4T7</accession>
<evidence type="ECO:0000256" key="1">
    <source>
        <dbReference type="ARBA" id="ARBA00004606"/>
    </source>
</evidence>
<dbReference type="Proteomes" id="UP001285354">
    <property type="component" value="Unassembled WGS sequence"/>
</dbReference>
<evidence type="ECO:0000313" key="8">
    <source>
        <dbReference type="EMBL" id="KAK2629556.1"/>
    </source>
</evidence>
<sequence>MIQLLSLPPSRSVGVRFLAVAAILLTVIQLHLFQDGTYMSSWKWGSGKHREDNVSLYTESIIEGCEHLTGIDRVVVTLKTGVTEAAQKVPTILNTTLRCAPHVYGFSDMAQTVGQIYLHNALDTIAESVMNDNSDFDIYRKQMELKDPERITKELSDMRDPRTPYFSAAWTLDKYKFMHLVEKVWDMKPGMDFYLHVEADTYVLWSSLLTWIQRLDPSKKLYIGSAAMINDRAFGHGGSGYIMTGEAMRTFAVDHNGTAARWDPQLSSECCGDFALAQALNEYGMPILHAWPTINGETQNTIPFGDDHWCQPLVTLHHISSLEAEELASFEAKRENKSSPVLYAELFNDLVHAKIPTETAEWDNLSNDATIPDMESEEDCFAACQIVPECLQARYDGTVCLVGTSHVAIGRQVAGFTSMWNRTRIAEWAKNKEKCGPPKFPFEEEPSKWLGGKL</sequence>
<dbReference type="GO" id="GO:0016020">
    <property type="term" value="C:membrane"/>
    <property type="evidence" value="ECO:0007669"/>
    <property type="project" value="UniProtKB-SubCell"/>
</dbReference>
<name>A0AAD9T4T7_9HELO</name>
<dbReference type="PANTHER" id="PTHR23033">
    <property type="entry name" value="BETA1,3-GALACTOSYLTRANSFERASE"/>
    <property type="match status" value="1"/>
</dbReference>
<evidence type="ECO:0000313" key="9">
    <source>
        <dbReference type="Proteomes" id="UP001285354"/>
    </source>
</evidence>
<protein>
    <recommendedName>
        <fullName evidence="10">Glycosyltransferase family 31 protein</fullName>
    </recommendedName>
</protein>
<comment type="caution">
    <text evidence="8">The sequence shown here is derived from an EMBL/GenBank/DDBJ whole genome shotgun (WGS) entry which is preliminary data.</text>
</comment>
<dbReference type="Gene3D" id="3.90.550.50">
    <property type="match status" value="1"/>
</dbReference>
<evidence type="ECO:0008006" key="10">
    <source>
        <dbReference type="Google" id="ProtNLM"/>
    </source>
</evidence>
<dbReference type="InterPro" id="IPR026050">
    <property type="entry name" value="C1GALT1/C1GALT1_chp1"/>
</dbReference>
<gene>
    <name evidence="8" type="ORF">QTJ16_000376</name>
</gene>
<keyword evidence="9" id="KW-1185">Reference proteome</keyword>
<evidence type="ECO:0000256" key="4">
    <source>
        <dbReference type="ARBA" id="ARBA00022968"/>
    </source>
</evidence>
<feature type="transmembrane region" description="Helical" evidence="7">
    <location>
        <begin position="13"/>
        <end position="33"/>
    </location>
</feature>
<keyword evidence="5 7" id="KW-1133">Transmembrane helix</keyword>